<evidence type="ECO:0000313" key="1">
    <source>
        <dbReference type="EMBL" id="NXA84634.1"/>
    </source>
</evidence>
<gene>
    <name evidence="1" type="primary">Cfap47_1</name>
    <name evidence="1" type="ORF">THRLUD_R02537</name>
</gene>
<organism evidence="1 2">
    <name type="scientific">Thryothorus ludovicianus</name>
    <name type="common">Carolina wren</name>
    <name type="synonym">Sylvia ludoviciana</name>
    <dbReference type="NCBI Taxonomy" id="74200"/>
    <lineage>
        <taxon>Eukaryota</taxon>
        <taxon>Metazoa</taxon>
        <taxon>Chordata</taxon>
        <taxon>Craniata</taxon>
        <taxon>Vertebrata</taxon>
        <taxon>Euteleostomi</taxon>
        <taxon>Archelosauria</taxon>
        <taxon>Archosauria</taxon>
        <taxon>Dinosauria</taxon>
        <taxon>Saurischia</taxon>
        <taxon>Theropoda</taxon>
        <taxon>Coelurosauria</taxon>
        <taxon>Aves</taxon>
        <taxon>Neognathae</taxon>
        <taxon>Neoaves</taxon>
        <taxon>Telluraves</taxon>
        <taxon>Australaves</taxon>
        <taxon>Passeriformes</taxon>
        <taxon>Certhiidae</taxon>
        <taxon>Troglodytinae</taxon>
        <taxon>Thryothorus</taxon>
    </lineage>
</organism>
<reference evidence="1 2" key="1">
    <citation type="submission" date="2019-09" db="EMBL/GenBank/DDBJ databases">
        <title>Bird 10,000 Genomes (B10K) Project - Family phase.</title>
        <authorList>
            <person name="Zhang G."/>
        </authorList>
    </citation>
    <scope>NUCLEOTIDE SEQUENCE [LARGE SCALE GENOMIC DNA]</scope>
    <source>
        <strain evidence="1">B10K-DU-001-68</strain>
        <tissue evidence="1">Muscle</tissue>
    </source>
</reference>
<sequence>QFKLIVENPEKPIASGLQVKAVVEYTPKCAEVLQDKLTLLVDDDIVHIPLLGFIPYCDLEVETEVNFGEMIANNKLVTKEISISNRGTTSGVFRVLYDGVVLLNIKPARGVVKPKSERKIKVDICTDVPGVIKEMMKVELESRGCTEVWIKGVVVEQVLKVLGVSCGKVLKCVNFGPLYFGTSKTEKVHLYNESPECMDWVAVLEDNAIGGEMGTDLQGNTDAVLHDLSLKNKDVDVSTLILCVPNQGTLQPYEKSVITLCFSPEKFERDFEVNDASLIQDYVLFLRFETVGKRDGCLQNLSGAATATTRNHSRHVDLALMGSGFPVILTFKPGTVINFKDCYLGEQAQVVCTMKNESEFLPVTFSFRKTAHFSVSPERGKLKKKSEKEVMISFSPRQIGTFEMKQIIDIIGTGVEKNNVDVLKTKSFHQIYLTLLGVCKSKRTSIVFTINPGLTPLISNATGQFVVRGTGQLSDTAPVAILKSTQTQIHTHRKNRNCKDDALIAFPNDRAASLRPSEWNKKYRTIFTKTERYNYVDPEFAYTDSERLLRKENKKHYIDFISRLRQRRLEKEAARQFYIYNNSVSIGIKPAEGLKSPKISITDFPKEEPQPKMLPLDDNCMLTSRKLAAIVSKTTNKRVWSWLSPVPSSTQEKEDCSRTLTHKQLHQIFIGPSTIDFGDVCVYSTTTKELHIINNLSVNIWIQIEIEVAELQETSPLSQVVPPLTKTHIPVVFETTTVGMFKTSFIYKINNQHIGHVLVIAHAMPIELQLSTRELILGPVPGYLAGTEFRKTVRVCNPRNHPAGFTWRPVTEDRRSPFSIKPAKGFVEAYSDVECEVVWRPGFNTPETEQFTLNVHKGNSINLKCFAKV</sequence>
<name>A0A7K7Z3K8_THRLU</name>
<feature type="non-terminal residue" evidence="1">
    <location>
        <position position="869"/>
    </location>
</feature>
<dbReference type="EMBL" id="VZTB01018179">
    <property type="protein sequence ID" value="NXA84634.1"/>
    <property type="molecule type" value="Genomic_DNA"/>
</dbReference>
<feature type="non-terminal residue" evidence="1">
    <location>
        <position position="1"/>
    </location>
</feature>
<dbReference type="AlphaFoldDB" id="A0A7K7Z3K8"/>
<proteinExistence type="predicted"/>
<dbReference type="Proteomes" id="UP000558509">
    <property type="component" value="Unassembled WGS sequence"/>
</dbReference>
<protein>
    <submittedName>
        <fullName evidence="1">CFA47 protein</fullName>
    </submittedName>
</protein>
<comment type="caution">
    <text evidence="1">The sequence shown here is derived from an EMBL/GenBank/DDBJ whole genome shotgun (WGS) entry which is preliminary data.</text>
</comment>
<evidence type="ECO:0000313" key="2">
    <source>
        <dbReference type="Proteomes" id="UP000558509"/>
    </source>
</evidence>
<dbReference type="PANTHER" id="PTHR45912:SF3">
    <property type="entry name" value="CILIA- AND FLAGELLA-ASSOCIATED PROTEIN 47"/>
    <property type="match status" value="1"/>
</dbReference>
<dbReference type="GO" id="GO:0007288">
    <property type="term" value="P:sperm axoneme assembly"/>
    <property type="evidence" value="ECO:0007669"/>
    <property type="project" value="TreeGrafter"/>
</dbReference>
<keyword evidence="2" id="KW-1185">Reference proteome</keyword>
<accession>A0A7K7Z3K8</accession>
<dbReference type="InterPro" id="IPR013783">
    <property type="entry name" value="Ig-like_fold"/>
</dbReference>
<dbReference type="GO" id="GO:0005929">
    <property type="term" value="C:cilium"/>
    <property type="evidence" value="ECO:0007669"/>
    <property type="project" value="TreeGrafter"/>
</dbReference>
<dbReference type="Gene3D" id="2.60.40.10">
    <property type="entry name" value="Immunoglobulins"/>
    <property type="match status" value="5"/>
</dbReference>
<dbReference type="PANTHER" id="PTHR45912">
    <property type="entry name" value="CILIA- AND FLAGELLA-ASSOCIATED PROTEIN 47"/>
    <property type="match status" value="1"/>
</dbReference>